<reference evidence="4" key="1">
    <citation type="submission" date="2016-10" db="EMBL/GenBank/DDBJ databases">
        <authorList>
            <person name="Varghese N."/>
            <person name="Submissions S."/>
        </authorList>
    </citation>
    <scope>NUCLEOTIDE SEQUENCE [LARGE SCALE GENOMIC DNA]</scope>
    <source>
        <strain evidence="4">DSM 123</strain>
    </source>
</reference>
<dbReference type="InterPro" id="IPR036086">
    <property type="entry name" value="ParB/Sulfiredoxin_sf"/>
</dbReference>
<dbReference type="Pfam" id="PF02195">
    <property type="entry name" value="ParB_N"/>
    <property type="match status" value="1"/>
</dbReference>
<dbReference type="SUPFAM" id="SSF110849">
    <property type="entry name" value="ParB/Sulfiredoxin"/>
    <property type="match status" value="1"/>
</dbReference>
<dbReference type="CDD" id="cd16405">
    <property type="entry name" value="RepB_like_N"/>
    <property type="match status" value="1"/>
</dbReference>
<comment type="similarity">
    <text evidence="1">Belongs to the ParB family.</text>
</comment>
<name>A0A1H8X2J6_9BRAD</name>
<sequence length="341" mass="37317">MSRKDVLNNLFTSKLGAPNRADAPARRAGHEPVRSGAVSAVSSVLSVMADDAKAANELRDLIKAGTTVIEIEPGLVDGSAIADRLPTPKDPKFDALVESMRAHGQKVPILVRPHPTTAGRYQIAYGRRRLRGAANLGAKVKALVLELTDEELVIAQGLENGPRADLSWIEKALYARRLEDAGHDRSTIMAALSTDKADLSRYISIARMIPVTLIEAIGPAPKAGRPRWAALAERLEKPAAQVAAGQVLERPEFQDADSDARFAMVFEALRAAPARRRGTVSVWHNPNGKKAARIERANGRTTILFEEKHVPEFAAFLEDRLDELYREFANQKEEGRTDDKT</sequence>
<evidence type="ECO:0000256" key="1">
    <source>
        <dbReference type="ARBA" id="ARBA00006295"/>
    </source>
</evidence>
<dbReference type="GO" id="GO:0003677">
    <property type="term" value="F:DNA binding"/>
    <property type="evidence" value="ECO:0007669"/>
    <property type="project" value="InterPro"/>
</dbReference>
<dbReference type="GO" id="GO:0007059">
    <property type="term" value="P:chromosome segregation"/>
    <property type="evidence" value="ECO:0007669"/>
    <property type="project" value="TreeGrafter"/>
</dbReference>
<accession>A0A1H8X2J6</accession>
<dbReference type="PANTHER" id="PTHR33375:SF1">
    <property type="entry name" value="CHROMOSOME-PARTITIONING PROTEIN PARB-RELATED"/>
    <property type="match status" value="1"/>
</dbReference>
<dbReference type="InterPro" id="IPR004437">
    <property type="entry name" value="ParB/RepB/Spo0J"/>
</dbReference>
<dbReference type="RefSeq" id="WP_057196311.1">
    <property type="nucleotide sequence ID" value="NZ_FODT01000015.1"/>
</dbReference>
<organism evidence="3 4">
    <name type="scientific">Rhodopseudomonas pseudopalustris</name>
    <dbReference type="NCBI Taxonomy" id="1513892"/>
    <lineage>
        <taxon>Bacteria</taxon>
        <taxon>Pseudomonadati</taxon>
        <taxon>Pseudomonadota</taxon>
        <taxon>Alphaproteobacteria</taxon>
        <taxon>Hyphomicrobiales</taxon>
        <taxon>Nitrobacteraceae</taxon>
        <taxon>Rhodopseudomonas</taxon>
    </lineage>
</organism>
<dbReference type="PANTHER" id="PTHR33375">
    <property type="entry name" value="CHROMOSOME-PARTITIONING PROTEIN PARB-RELATED"/>
    <property type="match status" value="1"/>
</dbReference>
<evidence type="ECO:0000259" key="2">
    <source>
        <dbReference type="SMART" id="SM00470"/>
    </source>
</evidence>
<dbReference type="InterPro" id="IPR037972">
    <property type="entry name" value="RepB_N"/>
</dbReference>
<dbReference type="InterPro" id="IPR050336">
    <property type="entry name" value="Chromosome_partition/occlusion"/>
</dbReference>
<feature type="domain" description="ParB-like N-terminal" evidence="2">
    <location>
        <begin position="69"/>
        <end position="161"/>
    </location>
</feature>
<keyword evidence="4" id="KW-1185">Reference proteome</keyword>
<dbReference type="Gene3D" id="3.90.1530.30">
    <property type="match status" value="1"/>
</dbReference>
<dbReference type="OrthoDB" id="7908920at2"/>
<evidence type="ECO:0000313" key="3">
    <source>
        <dbReference type="EMBL" id="SEP34099.1"/>
    </source>
</evidence>
<dbReference type="NCBIfam" id="TIGR00180">
    <property type="entry name" value="parB_part"/>
    <property type="match status" value="1"/>
</dbReference>
<dbReference type="SMART" id="SM00470">
    <property type="entry name" value="ParB"/>
    <property type="match status" value="1"/>
</dbReference>
<dbReference type="GO" id="GO:0005694">
    <property type="term" value="C:chromosome"/>
    <property type="evidence" value="ECO:0007669"/>
    <property type="project" value="TreeGrafter"/>
</dbReference>
<evidence type="ECO:0000313" key="4">
    <source>
        <dbReference type="Proteomes" id="UP000199615"/>
    </source>
</evidence>
<dbReference type="NCBIfam" id="TIGR03454">
    <property type="entry name" value="partition_RepB"/>
    <property type="match status" value="1"/>
</dbReference>
<dbReference type="InterPro" id="IPR011111">
    <property type="entry name" value="Plasmid_RepB"/>
</dbReference>
<dbReference type="SUPFAM" id="SSF109709">
    <property type="entry name" value="KorB DNA-binding domain-like"/>
    <property type="match status" value="1"/>
</dbReference>
<dbReference type="Gene3D" id="1.10.10.2830">
    <property type="match status" value="1"/>
</dbReference>
<dbReference type="EMBL" id="FODT01000015">
    <property type="protein sequence ID" value="SEP34099.1"/>
    <property type="molecule type" value="Genomic_DNA"/>
</dbReference>
<protein>
    <submittedName>
        <fullName evidence="3">ParB family protein</fullName>
    </submittedName>
</protein>
<dbReference type="AlphaFoldDB" id="A0A1H8X2J6"/>
<dbReference type="Proteomes" id="UP000199615">
    <property type="component" value="Unassembled WGS sequence"/>
</dbReference>
<dbReference type="InterPro" id="IPR003115">
    <property type="entry name" value="ParB_N"/>
</dbReference>
<dbReference type="Pfam" id="PF07506">
    <property type="entry name" value="RepB"/>
    <property type="match status" value="1"/>
</dbReference>
<gene>
    <name evidence="3" type="ORF">SAMN05444123_115104</name>
</gene>
<proteinExistence type="inferred from homology"/>
<dbReference type="InterPro" id="IPR017819">
    <property type="entry name" value="Plasmid_partition_RepB"/>
</dbReference>